<keyword evidence="2" id="KW-0238">DNA-binding</keyword>
<sequence>MESYDSFISIHLEIAKLAGELTMVEDNAKLRQAVKVYKALGEPTRLKIAMLLTEERNLCCSDIMSKLESVAGSTLSHHLKQLTDSGLLDLRKDGTYIYYSVNHEMAQKYAPYLLE</sequence>
<dbReference type="EMBL" id="CAKMMF010000007">
    <property type="protein sequence ID" value="CAH1201776.1"/>
    <property type="molecule type" value="Genomic_DNA"/>
</dbReference>
<evidence type="ECO:0000256" key="1">
    <source>
        <dbReference type="ARBA" id="ARBA00023015"/>
    </source>
</evidence>
<keyword evidence="6" id="KW-1185">Reference proteome</keyword>
<comment type="caution">
    <text evidence="5">The sequence shown here is derived from an EMBL/GenBank/DDBJ whole genome shotgun (WGS) entry which is preliminary data.</text>
</comment>
<dbReference type="Proteomes" id="UP000838686">
    <property type="component" value="Unassembled WGS sequence"/>
</dbReference>
<dbReference type="InterPro" id="IPR036388">
    <property type="entry name" value="WH-like_DNA-bd_sf"/>
</dbReference>
<dbReference type="InterPro" id="IPR036390">
    <property type="entry name" value="WH_DNA-bd_sf"/>
</dbReference>
<dbReference type="PANTHER" id="PTHR33154">
    <property type="entry name" value="TRANSCRIPTIONAL REGULATOR, ARSR FAMILY"/>
    <property type="match status" value="1"/>
</dbReference>
<dbReference type="NCBIfam" id="NF033788">
    <property type="entry name" value="HTH_metalloreg"/>
    <property type="match status" value="1"/>
</dbReference>
<keyword evidence="1" id="KW-0805">Transcription regulation</keyword>
<evidence type="ECO:0000313" key="5">
    <source>
        <dbReference type="EMBL" id="CAH1201776.1"/>
    </source>
</evidence>
<protein>
    <recommendedName>
        <fullName evidence="4">HTH arsR-type domain-containing protein</fullName>
    </recommendedName>
</protein>
<dbReference type="PRINTS" id="PR00778">
    <property type="entry name" value="HTHARSR"/>
</dbReference>
<feature type="domain" description="HTH arsR-type" evidence="4">
    <location>
        <begin position="25"/>
        <end position="115"/>
    </location>
</feature>
<dbReference type="PROSITE" id="PS50987">
    <property type="entry name" value="HTH_ARSR_2"/>
    <property type="match status" value="1"/>
</dbReference>
<dbReference type="Pfam" id="PF01022">
    <property type="entry name" value="HTH_5"/>
    <property type="match status" value="1"/>
</dbReference>
<dbReference type="PANTHER" id="PTHR33154:SF33">
    <property type="entry name" value="TRANSCRIPTIONAL REPRESSOR SDPR"/>
    <property type="match status" value="1"/>
</dbReference>
<evidence type="ECO:0000256" key="3">
    <source>
        <dbReference type="ARBA" id="ARBA00023163"/>
    </source>
</evidence>
<name>A0ABN8G6T8_9BACL</name>
<organism evidence="5 6">
    <name type="scientific">Paenibacillus plantiphilus</name>
    <dbReference type="NCBI Taxonomy" id="2905650"/>
    <lineage>
        <taxon>Bacteria</taxon>
        <taxon>Bacillati</taxon>
        <taxon>Bacillota</taxon>
        <taxon>Bacilli</taxon>
        <taxon>Bacillales</taxon>
        <taxon>Paenibacillaceae</taxon>
        <taxon>Paenibacillus</taxon>
    </lineage>
</organism>
<dbReference type="InterPro" id="IPR001845">
    <property type="entry name" value="HTH_ArsR_DNA-bd_dom"/>
</dbReference>
<dbReference type="SMART" id="SM00418">
    <property type="entry name" value="HTH_ARSR"/>
    <property type="match status" value="1"/>
</dbReference>
<gene>
    <name evidence="5" type="ORF">PAECIP111893_01722</name>
</gene>
<dbReference type="InterPro" id="IPR011991">
    <property type="entry name" value="ArsR-like_HTH"/>
</dbReference>
<evidence type="ECO:0000256" key="2">
    <source>
        <dbReference type="ARBA" id="ARBA00023125"/>
    </source>
</evidence>
<evidence type="ECO:0000259" key="4">
    <source>
        <dbReference type="PROSITE" id="PS50987"/>
    </source>
</evidence>
<reference evidence="5" key="1">
    <citation type="submission" date="2022-01" db="EMBL/GenBank/DDBJ databases">
        <authorList>
            <person name="Criscuolo A."/>
        </authorList>
    </citation>
    <scope>NUCLEOTIDE SEQUENCE</scope>
    <source>
        <strain evidence="5">CIP111893</strain>
    </source>
</reference>
<dbReference type="InterPro" id="IPR051081">
    <property type="entry name" value="HTH_MetalResp_TranReg"/>
</dbReference>
<evidence type="ECO:0000313" key="6">
    <source>
        <dbReference type="Proteomes" id="UP000838686"/>
    </source>
</evidence>
<keyword evidence="3" id="KW-0804">Transcription</keyword>
<dbReference type="SUPFAM" id="SSF46785">
    <property type="entry name" value="Winged helix' DNA-binding domain"/>
    <property type="match status" value="1"/>
</dbReference>
<accession>A0ABN8G6T8</accession>
<dbReference type="CDD" id="cd00090">
    <property type="entry name" value="HTH_ARSR"/>
    <property type="match status" value="1"/>
</dbReference>
<proteinExistence type="predicted"/>
<dbReference type="Gene3D" id="1.10.10.10">
    <property type="entry name" value="Winged helix-like DNA-binding domain superfamily/Winged helix DNA-binding domain"/>
    <property type="match status" value="1"/>
</dbReference>